<dbReference type="PANTHER" id="PTHR42708">
    <property type="entry name" value="ATP/GTP-BINDING PROTEIN-RELATED"/>
    <property type="match status" value="1"/>
</dbReference>
<keyword evidence="2" id="KW-0547">Nucleotide-binding</keyword>
<evidence type="ECO:0000256" key="2">
    <source>
        <dbReference type="ARBA" id="ARBA00022741"/>
    </source>
</evidence>
<sequence length="175" mass="19525">MLKFVFTGSVGSGKTTAIATISESSYFSTEVKPSEQNVLQQKKSTTVAMDYGVLKTIDGQDKFYLYGTPGQRRFDFMTPILTRDAAGLIIMINNTQGNPLEELDYYLSLNKAFLLKNPAVIGITHYDTTSQPSVDDYLTVLNGRGIPWPVMNIDARELDDIMLLLDTLVMMVEYS</sequence>
<keyword evidence="6" id="KW-1185">Reference proteome</keyword>
<dbReference type="InterPro" id="IPR004130">
    <property type="entry name" value="Gpn"/>
</dbReference>
<dbReference type="Proteomes" id="UP000197019">
    <property type="component" value="Chromosome"/>
</dbReference>
<organism evidence="5 6">
    <name type="scientific">Methylovulum psychrotolerans</name>
    <dbReference type="NCBI Taxonomy" id="1704499"/>
    <lineage>
        <taxon>Bacteria</taxon>
        <taxon>Pseudomonadati</taxon>
        <taxon>Pseudomonadota</taxon>
        <taxon>Gammaproteobacteria</taxon>
        <taxon>Methylococcales</taxon>
        <taxon>Methylococcaceae</taxon>
        <taxon>Methylovulum</taxon>
    </lineage>
</organism>
<reference evidence="5 6" key="1">
    <citation type="submission" date="2017-06" db="EMBL/GenBank/DDBJ databases">
        <title>Genome Sequencing of the methanotroph Methylovulum psychrotolerants str. HV10-M2 isolated from a high-altitude environment.</title>
        <authorList>
            <person name="Mateos-Rivera A."/>
        </authorList>
    </citation>
    <scope>NUCLEOTIDE SEQUENCE [LARGE SCALE GENOMIC DNA]</scope>
    <source>
        <strain evidence="5 6">HV10_M2</strain>
    </source>
</reference>
<dbReference type="Pfam" id="PF03029">
    <property type="entry name" value="ATP_bind_1"/>
    <property type="match status" value="1"/>
</dbReference>
<keyword evidence="4" id="KW-0342">GTP-binding</keyword>
<protein>
    <submittedName>
        <fullName evidence="5">GTP-binding protein</fullName>
    </submittedName>
</protein>
<gene>
    <name evidence="5" type="ORF">CEK71_02105</name>
</gene>
<dbReference type="AlphaFoldDB" id="A0A1Z4C544"/>
<evidence type="ECO:0000256" key="1">
    <source>
        <dbReference type="ARBA" id="ARBA00005290"/>
    </source>
</evidence>
<dbReference type="GO" id="GO:0005525">
    <property type="term" value="F:GTP binding"/>
    <property type="evidence" value="ECO:0007669"/>
    <property type="project" value="UniProtKB-KW"/>
</dbReference>
<evidence type="ECO:0000256" key="3">
    <source>
        <dbReference type="ARBA" id="ARBA00022801"/>
    </source>
</evidence>
<proteinExistence type="inferred from homology"/>
<dbReference type="Gene3D" id="3.40.50.300">
    <property type="entry name" value="P-loop containing nucleotide triphosphate hydrolases"/>
    <property type="match status" value="1"/>
</dbReference>
<dbReference type="InterPro" id="IPR027417">
    <property type="entry name" value="P-loop_NTPase"/>
</dbReference>
<comment type="similarity">
    <text evidence="1">Belongs to the GPN-loop GTPase family.</text>
</comment>
<dbReference type="EMBL" id="CP022129">
    <property type="protein sequence ID" value="ASF48608.1"/>
    <property type="molecule type" value="Genomic_DNA"/>
</dbReference>
<evidence type="ECO:0000313" key="5">
    <source>
        <dbReference type="EMBL" id="ASF48608.1"/>
    </source>
</evidence>
<accession>A0A1Z4C544</accession>
<dbReference type="SUPFAM" id="SSF52540">
    <property type="entry name" value="P-loop containing nucleoside triphosphate hydrolases"/>
    <property type="match status" value="1"/>
</dbReference>
<dbReference type="PANTHER" id="PTHR42708:SF1">
    <property type="entry name" value="GLIDING MOTILITY PROTEIN MGLA"/>
    <property type="match status" value="1"/>
</dbReference>
<dbReference type="CDD" id="cd00882">
    <property type="entry name" value="Ras_like_GTPase"/>
    <property type="match status" value="1"/>
</dbReference>
<dbReference type="GO" id="GO:0016787">
    <property type="term" value="F:hydrolase activity"/>
    <property type="evidence" value="ECO:0007669"/>
    <property type="project" value="UniProtKB-KW"/>
</dbReference>
<name>A0A1Z4C544_9GAMM</name>
<dbReference type="InterPro" id="IPR052705">
    <property type="entry name" value="Gliding_Motility_GTPase"/>
</dbReference>
<evidence type="ECO:0000256" key="4">
    <source>
        <dbReference type="ARBA" id="ARBA00023134"/>
    </source>
</evidence>
<keyword evidence="3" id="KW-0378">Hydrolase</keyword>
<dbReference type="KEGG" id="mpsy:CEK71_02105"/>
<evidence type="ECO:0000313" key="6">
    <source>
        <dbReference type="Proteomes" id="UP000197019"/>
    </source>
</evidence>